<evidence type="ECO:0000313" key="1">
    <source>
        <dbReference type="EMBL" id="AWV98364.1"/>
    </source>
</evidence>
<keyword evidence="2" id="KW-1185">Reference proteome</keyword>
<organism evidence="1 2">
    <name type="scientific">Arcticibacterium luteifluviistationis</name>
    <dbReference type="NCBI Taxonomy" id="1784714"/>
    <lineage>
        <taxon>Bacteria</taxon>
        <taxon>Pseudomonadati</taxon>
        <taxon>Bacteroidota</taxon>
        <taxon>Cytophagia</taxon>
        <taxon>Cytophagales</taxon>
        <taxon>Leadbetterellaceae</taxon>
        <taxon>Arcticibacterium</taxon>
    </lineage>
</organism>
<protein>
    <submittedName>
        <fullName evidence="1">Uncharacterized protein</fullName>
    </submittedName>
</protein>
<dbReference type="AlphaFoldDB" id="A0A2Z4GB49"/>
<proteinExistence type="predicted"/>
<dbReference type="Proteomes" id="UP000249873">
    <property type="component" value="Chromosome"/>
</dbReference>
<accession>A0A2Z4GB49</accession>
<dbReference type="KEGG" id="als:DJ013_09345"/>
<sequence>MRVKFSQVLAVVQLLIFRKRKSIRLIEITKSGIVAGQENTMTFKDPISRNHCQIYLAKRKFRRL</sequence>
<reference evidence="1 2" key="1">
    <citation type="submission" date="2018-05" db="EMBL/GenBank/DDBJ databases">
        <title>Complete genome sequence of Arcticibacterium luteifluviistationis SM1504T, a cytophagaceae bacterium isolated from Arctic surface seawater.</title>
        <authorList>
            <person name="Li Y."/>
            <person name="Qin Q.-L."/>
        </authorList>
    </citation>
    <scope>NUCLEOTIDE SEQUENCE [LARGE SCALE GENOMIC DNA]</scope>
    <source>
        <strain evidence="1 2">SM1504</strain>
    </source>
</reference>
<dbReference type="EMBL" id="CP029480">
    <property type="protein sequence ID" value="AWV98364.1"/>
    <property type="molecule type" value="Genomic_DNA"/>
</dbReference>
<gene>
    <name evidence="1" type="ORF">DJ013_09345</name>
</gene>
<evidence type="ECO:0000313" key="2">
    <source>
        <dbReference type="Proteomes" id="UP000249873"/>
    </source>
</evidence>
<name>A0A2Z4GB49_9BACT</name>